<protein>
    <submittedName>
        <fullName evidence="2">Uncharacterized protein</fullName>
    </submittedName>
</protein>
<accession>A0A564ZI47</accession>
<dbReference type="EMBL" id="CABIKM010000022">
    <property type="protein sequence ID" value="VUZ85020.1"/>
    <property type="molecule type" value="Genomic_DNA"/>
</dbReference>
<proteinExistence type="predicted"/>
<name>A0A564ZI47_9BACT</name>
<organism evidence="2 3">
    <name type="scientific">Candidatus Methylomirabilis lanthanidiphila</name>
    <dbReference type="NCBI Taxonomy" id="2211376"/>
    <lineage>
        <taxon>Bacteria</taxon>
        <taxon>Candidatus Methylomirabilota</taxon>
        <taxon>Candidatus Methylomirabilia</taxon>
        <taxon>Candidatus Methylomirabilales</taxon>
        <taxon>Candidatus Methylomirabilaceae</taxon>
        <taxon>Candidatus Methylomirabilis</taxon>
    </lineage>
</organism>
<dbReference type="Proteomes" id="UP000334340">
    <property type="component" value="Unassembled WGS sequence"/>
</dbReference>
<dbReference type="AlphaFoldDB" id="A0A564ZI47"/>
<gene>
    <name evidence="2" type="ORF">MELA_01395</name>
</gene>
<evidence type="ECO:0000256" key="1">
    <source>
        <dbReference type="SAM" id="Phobius"/>
    </source>
</evidence>
<evidence type="ECO:0000313" key="3">
    <source>
        <dbReference type="Proteomes" id="UP000334340"/>
    </source>
</evidence>
<evidence type="ECO:0000313" key="2">
    <source>
        <dbReference type="EMBL" id="VUZ85020.1"/>
    </source>
</evidence>
<feature type="transmembrane region" description="Helical" evidence="1">
    <location>
        <begin position="12"/>
        <end position="34"/>
    </location>
</feature>
<sequence length="48" mass="5749">MKRHKIRNLAPLLLWYYGFILLTVLLGALGYVLMKYQRRRRYGSATSF</sequence>
<keyword evidence="1" id="KW-1133">Transmembrane helix</keyword>
<keyword evidence="1" id="KW-0812">Transmembrane</keyword>
<keyword evidence="3" id="KW-1185">Reference proteome</keyword>
<reference evidence="2 3" key="1">
    <citation type="submission" date="2019-07" db="EMBL/GenBank/DDBJ databases">
        <authorList>
            <person name="Cremers G."/>
        </authorList>
    </citation>
    <scope>NUCLEOTIDE SEQUENCE [LARGE SCALE GENOMIC DNA]</scope>
</reference>
<keyword evidence="1" id="KW-0472">Membrane</keyword>